<dbReference type="PANTHER" id="PTHR12577:SF6">
    <property type="entry name" value="DACHSHUND, ISOFORM B"/>
    <property type="match status" value="1"/>
</dbReference>
<feature type="compositionally biased region" description="Polar residues" evidence="5">
    <location>
        <begin position="520"/>
        <end position="536"/>
    </location>
</feature>
<keyword evidence="8" id="KW-1185">Reference proteome</keyword>
<evidence type="ECO:0000259" key="6">
    <source>
        <dbReference type="Pfam" id="PF02437"/>
    </source>
</evidence>
<feature type="region of interest" description="Disordered" evidence="5">
    <location>
        <begin position="1"/>
        <end position="34"/>
    </location>
</feature>
<feature type="compositionally biased region" description="Polar residues" evidence="5">
    <location>
        <begin position="66"/>
        <end position="81"/>
    </location>
</feature>
<name>A0AAV1Z9K1_9ARAC</name>
<evidence type="ECO:0000256" key="2">
    <source>
        <dbReference type="ARBA" id="ARBA00023242"/>
    </source>
</evidence>
<feature type="compositionally biased region" description="Gly residues" evidence="5">
    <location>
        <begin position="472"/>
        <end position="486"/>
    </location>
</feature>
<feature type="coiled-coil region" evidence="4">
    <location>
        <begin position="562"/>
        <end position="696"/>
    </location>
</feature>
<feature type="compositionally biased region" description="Low complexity" evidence="5">
    <location>
        <begin position="21"/>
        <end position="31"/>
    </location>
</feature>
<feature type="domain" description="SKI/SNO/DAC" evidence="6">
    <location>
        <begin position="145"/>
        <end position="248"/>
    </location>
</feature>
<feature type="compositionally biased region" description="Polar residues" evidence="5">
    <location>
        <begin position="445"/>
        <end position="454"/>
    </location>
</feature>
<reference evidence="7 8" key="1">
    <citation type="submission" date="2024-04" db="EMBL/GenBank/DDBJ databases">
        <authorList>
            <person name="Rising A."/>
            <person name="Reimegard J."/>
            <person name="Sonavane S."/>
            <person name="Akerstrom W."/>
            <person name="Nylinder S."/>
            <person name="Hedman E."/>
            <person name="Kallberg Y."/>
        </authorList>
    </citation>
    <scope>NUCLEOTIDE SEQUENCE [LARGE SCALE GENOMIC DNA]</scope>
</reference>
<gene>
    <name evidence="7" type="ORF">LARSCL_LOCUS4003</name>
</gene>
<dbReference type="GO" id="GO:0005667">
    <property type="term" value="C:transcription regulator complex"/>
    <property type="evidence" value="ECO:0007669"/>
    <property type="project" value="TreeGrafter"/>
</dbReference>
<dbReference type="PANTHER" id="PTHR12577">
    <property type="entry name" value="DACHSHUND"/>
    <property type="match status" value="1"/>
</dbReference>
<protein>
    <recommendedName>
        <fullName evidence="6">SKI/SNO/DAC domain-containing protein</fullName>
    </recommendedName>
</protein>
<dbReference type="InterPro" id="IPR003380">
    <property type="entry name" value="SKI/SNO/DAC"/>
</dbReference>
<dbReference type="EMBL" id="CAXIEN010000032">
    <property type="protein sequence ID" value="CAL1268119.1"/>
    <property type="molecule type" value="Genomic_DNA"/>
</dbReference>
<evidence type="ECO:0000256" key="1">
    <source>
        <dbReference type="ARBA" id="ARBA00004123"/>
    </source>
</evidence>
<comment type="subcellular location">
    <subcellularLocation>
        <location evidence="1">Nucleus</location>
    </subcellularLocation>
</comment>
<evidence type="ECO:0000256" key="3">
    <source>
        <dbReference type="ARBA" id="ARBA00038192"/>
    </source>
</evidence>
<dbReference type="InterPro" id="IPR009061">
    <property type="entry name" value="DNA-bd_dom_put_sf"/>
</dbReference>
<accession>A0AAV1Z9K1</accession>
<dbReference type="CDD" id="cd21081">
    <property type="entry name" value="DHD_Dac"/>
    <property type="match status" value="1"/>
</dbReference>
<dbReference type="FunFam" id="3.10.260.20:FF:000001">
    <property type="entry name" value="Dachshund homolog 1"/>
    <property type="match status" value="1"/>
</dbReference>
<dbReference type="Pfam" id="PF02437">
    <property type="entry name" value="Ski_Sno_DHD"/>
    <property type="match status" value="1"/>
</dbReference>
<dbReference type="GO" id="GO:0005634">
    <property type="term" value="C:nucleus"/>
    <property type="evidence" value="ECO:0007669"/>
    <property type="project" value="UniProtKB-SubCell"/>
</dbReference>
<dbReference type="InterPro" id="IPR037000">
    <property type="entry name" value="Ski_DNA-bd_sf"/>
</dbReference>
<feature type="region of interest" description="Disordered" evidence="5">
    <location>
        <begin position="443"/>
        <end position="545"/>
    </location>
</feature>
<proteinExistence type="inferred from homology"/>
<keyword evidence="2" id="KW-0539">Nucleus</keyword>
<dbReference type="Proteomes" id="UP001497382">
    <property type="component" value="Unassembled WGS sequence"/>
</dbReference>
<feature type="compositionally biased region" description="Acidic residues" evidence="5">
    <location>
        <begin position="496"/>
        <end position="518"/>
    </location>
</feature>
<comment type="similarity">
    <text evidence="3">Belongs to the DACH/dachshund family.</text>
</comment>
<comment type="caution">
    <text evidence="7">The sequence shown here is derived from an EMBL/GenBank/DDBJ whole genome shotgun (WGS) entry which is preliminary data.</text>
</comment>
<feature type="compositionally biased region" description="Low complexity" evidence="5">
    <location>
        <begin position="360"/>
        <end position="380"/>
    </location>
</feature>
<dbReference type="GO" id="GO:0000978">
    <property type="term" value="F:RNA polymerase II cis-regulatory region sequence-specific DNA binding"/>
    <property type="evidence" value="ECO:0007669"/>
    <property type="project" value="TreeGrafter"/>
</dbReference>
<evidence type="ECO:0000313" key="8">
    <source>
        <dbReference type="Proteomes" id="UP001497382"/>
    </source>
</evidence>
<keyword evidence="4" id="KW-0175">Coiled coil</keyword>
<dbReference type="Gene3D" id="3.10.260.20">
    <property type="entry name" value="Ski"/>
    <property type="match status" value="1"/>
</dbReference>
<dbReference type="InterPro" id="IPR052417">
    <property type="entry name" value="Dachshund_domain"/>
</dbReference>
<evidence type="ECO:0000256" key="4">
    <source>
        <dbReference type="SAM" id="Coils"/>
    </source>
</evidence>
<dbReference type="GO" id="GO:0000981">
    <property type="term" value="F:DNA-binding transcription factor activity, RNA polymerase II-specific"/>
    <property type="evidence" value="ECO:0007669"/>
    <property type="project" value="TreeGrafter"/>
</dbReference>
<feature type="region of interest" description="Disordered" evidence="5">
    <location>
        <begin position="66"/>
        <end position="85"/>
    </location>
</feature>
<feature type="compositionally biased region" description="Low complexity" evidence="5">
    <location>
        <begin position="455"/>
        <end position="471"/>
    </location>
</feature>
<sequence>MEGSSGDGSTSPSADMPSPPSLHNSPNPDSSVMVGDCVTSAANLMCPPMSTNNPVVSMQGLVAASSPSYQQQRTSSVSPPQMVSKPYTPPMSTAAMVAMSAGKPQLEHMPAHMGMLAMRNGGVHHHGYLGAPPRLERPMHPISPPGITTDATANDCRLIDYRGAKVAAFLVNGDYLLCLPQAFELFLKHLVGGLHTVYTKLKRLDITPIVCNVEQVRILRGLGAIQPGVNRCKLLSCKDFDTLYKDCTTARPGRPPKRATMVGINPNGANHSMLLKKSRMDGEYPGYENGHIGGDRVDKSHLLANGYSHHVAAAQAAVVAATAGAPPHLNPLPFMALNHAAAAAAHHNSMLSGTLPLAASSSHGHLNSSTSSGRGPESSSVIKERNSHTNDVINSTRLRDDRGDMVDSKERLYGFDSHRMKDQAFLNGYFWLLAGAQANGHSPVLNLSQHSSRPSNSSNNSNNNNNPTTNGPGSGGGGGGGAGGENSGSENAYNDGADDDDNDSEDDDDDDREQDLSDNPDVSSTANTDRLTSSQHPLAYPTMGGDVCPIPGQTASSMETLLRNIQGLLKVAADNARQQERQISLEKAELKMELLREREVREGIEKQLLDEQRTRNNLENQLKLKIGMKILYQKRLKKEKRTRRRVQEQLEAEVKKRAQYEEALRSNSAEALRLLNESLAQELERERNARAEAEHKMQDCPMSV</sequence>
<dbReference type="AlphaFoldDB" id="A0AAV1Z9K1"/>
<organism evidence="7 8">
    <name type="scientific">Larinioides sclopetarius</name>
    <dbReference type="NCBI Taxonomy" id="280406"/>
    <lineage>
        <taxon>Eukaryota</taxon>
        <taxon>Metazoa</taxon>
        <taxon>Ecdysozoa</taxon>
        <taxon>Arthropoda</taxon>
        <taxon>Chelicerata</taxon>
        <taxon>Arachnida</taxon>
        <taxon>Araneae</taxon>
        <taxon>Araneomorphae</taxon>
        <taxon>Entelegynae</taxon>
        <taxon>Araneoidea</taxon>
        <taxon>Araneidae</taxon>
        <taxon>Larinioides</taxon>
    </lineage>
</organism>
<dbReference type="SUPFAM" id="SSF46955">
    <property type="entry name" value="Putative DNA-binding domain"/>
    <property type="match status" value="1"/>
</dbReference>
<feature type="region of interest" description="Disordered" evidence="5">
    <location>
        <begin position="360"/>
        <end position="402"/>
    </location>
</feature>
<evidence type="ECO:0000256" key="5">
    <source>
        <dbReference type="SAM" id="MobiDB-lite"/>
    </source>
</evidence>
<evidence type="ECO:0000313" key="7">
    <source>
        <dbReference type="EMBL" id="CAL1268119.1"/>
    </source>
</evidence>